<comment type="caution">
    <text evidence="1">The sequence shown here is derived from an EMBL/GenBank/DDBJ whole genome shotgun (WGS) entry which is preliminary data.</text>
</comment>
<organism evidence="1 2">
    <name type="scientific">Ditylenchus destructor</name>
    <dbReference type="NCBI Taxonomy" id="166010"/>
    <lineage>
        <taxon>Eukaryota</taxon>
        <taxon>Metazoa</taxon>
        <taxon>Ecdysozoa</taxon>
        <taxon>Nematoda</taxon>
        <taxon>Chromadorea</taxon>
        <taxon>Rhabditida</taxon>
        <taxon>Tylenchina</taxon>
        <taxon>Tylenchomorpha</taxon>
        <taxon>Sphaerularioidea</taxon>
        <taxon>Anguinidae</taxon>
        <taxon>Anguininae</taxon>
        <taxon>Ditylenchus</taxon>
    </lineage>
</organism>
<sequence>MGSFSKSRLLRPMAWIRWGRKSAIILPPETLIHILHYFSRKQLVKQLSRVNSSFFHVANRFLPNVHVIQQDNIKFLLPDNSYCDGSTWVSPLIKFEGAILCKNRRKYGKIGRLMDLLARRTTEKRMTAEDFLTDTPPWFIQFPWFPVFAFTDYESRILPFLRATKRNFVNSRVSVSLVNLWEYEKLPELFADTFLDAGEIVVYTSNRWGTSREFVPFHVLFKTNAVRNCDKVKMLFDSLGSGETTESIVKWLEWKQHEPVSRRHLTLQQYACIEELLDMLIHAFKVATKPVNYVLTYTDHCMYSLTSRFKRYRGLDLTNESTGERLTFIWKKVFHFRLWRRIVTPRDSAWLSALAENDSENTIEGFDARFYKCENYMRTLLTDREFDCTEWDASGSIVIVEKE</sequence>
<proteinExistence type="predicted"/>
<evidence type="ECO:0000313" key="1">
    <source>
        <dbReference type="EMBL" id="KAI1692447.1"/>
    </source>
</evidence>
<accession>A0AAD4QVQ4</accession>
<protein>
    <recommendedName>
        <fullName evidence="3">F-box domain-containing protein</fullName>
    </recommendedName>
</protein>
<dbReference type="EMBL" id="JAKKPZ010000765">
    <property type="protein sequence ID" value="KAI1692447.1"/>
    <property type="molecule type" value="Genomic_DNA"/>
</dbReference>
<dbReference type="AlphaFoldDB" id="A0AAD4QVQ4"/>
<evidence type="ECO:0000313" key="2">
    <source>
        <dbReference type="Proteomes" id="UP001201812"/>
    </source>
</evidence>
<reference evidence="1" key="1">
    <citation type="submission" date="2022-01" db="EMBL/GenBank/DDBJ databases">
        <title>Genome Sequence Resource for Two Populations of Ditylenchus destructor, the Migratory Endoparasitic Phytonematode.</title>
        <authorList>
            <person name="Zhang H."/>
            <person name="Lin R."/>
            <person name="Xie B."/>
        </authorList>
    </citation>
    <scope>NUCLEOTIDE SEQUENCE</scope>
    <source>
        <strain evidence="1">BazhouSP</strain>
    </source>
</reference>
<evidence type="ECO:0008006" key="3">
    <source>
        <dbReference type="Google" id="ProtNLM"/>
    </source>
</evidence>
<dbReference type="Proteomes" id="UP001201812">
    <property type="component" value="Unassembled WGS sequence"/>
</dbReference>
<name>A0AAD4QVQ4_9BILA</name>
<dbReference type="CDD" id="cd09917">
    <property type="entry name" value="F-box_SF"/>
    <property type="match status" value="1"/>
</dbReference>
<gene>
    <name evidence="1" type="ORF">DdX_21244</name>
</gene>
<keyword evidence="2" id="KW-1185">Reference proteome</keyword>